<dbReference type="InterPro" id="IPR008571">
    <property type="entry name" value="HerA-like"/>
</dbReference>
<gene>
    <name evidence="6" type="ORF">CSP5_0795</name>
</gene>
<evidence type="ECO:0000256" key="1">
    <source>
        <dbReference type="ARBA" id="ARBA00007816"/>
    </source>
</evidence>
<proteinExistence type="inferred from homology"/>
<accession>A0A1N5U625</accession>
<dbReference type="PANTHER" id="PTHR42957:SF1">
    <property type="entry name" value="HELICASE MJ1565-RELATED"/>
    <property type="match status" value="1"/>
</dbReference>
<feature type="domain" description="Helicase HerA central" evidence="5">
    <location>
        <begin position="20"/>
        <end position="78"/>
    </location>
</feature>
<dbReference type="InterPro" id="IPR027417">
    <property type="entry name" value="P-loop_NTPase"/>
</dbReference>
<evidence type="ECO:0000313" key="6">
    <source>
        <dbReference type="EMBL" id="SIM55399.1"/>
    </source>
</evidence>
<evidence type="ECO:0000259" key="5">
    <source>
        <dbReference type="Pfam" id="PF01935"/>
    </source>
</evidence>
<dbReference type="CDD" id="cd01127">
    <property type="entry name" value="TrwB_TraG_TraD_VirD4"/>
    <property type="match status" value="1"/>
</dbReference>
<reference evidence="6 7" key="1">
    <citation type="submission" date="2016-04" db="EMBL/GenBank/DDBJ databases">
        <authorList>
            <person name="Evans L.H."/>
            <person name="Alamgir A."/>
            <person name="Owens N."/>
            <person name="Weber N.D."/>
            <person name="Virtaneva K."/>
            <person name="Barbian K."/>
            <person name="Babar A."/>
            <person name="Rosenke K."/>
        </authorList>
    </citation>
    <scope>NUCLEOTIDE SEQUENCE [LARGE SCALE GENOMIC DNA]</scope>
    <source>
        <strain evidence="7">S5(T) (JCM 30642 \VKM B-2941)</strain>
    </source>
</reference>
<name>A0A1N5U625_9ARCH</name>
<dbReference type="Proteomes" id="UP000195607">
    <property type="component" value="Chromosome I"/>
</dbReference>
<dbReference type="SUPFAM" id="SSF52540">
    <property type="entry name" value="P-loop containing nucleoside triphosphate hydrolases"/>
    <property type="match status" value="1"/>
</dbReference>
<comment type="catalytic activity">
    <reaction evidence="4">
        <text>ATP + H2O = ADP + phosphate + H(+)</text>
        <dbReference type="Rhea" id="RHEA:13065"/>
        <dbReference type="ChEBI" id="CHEBI:15377"/>
        <dbReference type="ChEBI" id="CHEBI:15378"/>
        <dbReference type="ChEBI" id="CHEBI:30616"/>
        <dbReference type="ChEBI" id="CHEBI:43474"/>
        <dbReference type="ChEBI" id="CHEBI:456216"/>
        <dbReference type="EC" id="5.6.2.4"/>
    </reaction>
</comment>
<dbReference type="InterPro" id="IPR002789">
    <property type="entry name" value="HerA_central"/>
</dbReference>
<dbReference type="Pfam" id="PF01935">
    <property type="entry name" value="DUF87"/>
    <property type="match status" value="1"/>
</dbReference>
<dbReference type="Gene3D" id="3.40.50.300">
    <property type="entry name" value="P-loop containing nucleotide triphosphate hydrolases"/>
    <property type="match status" value="2"/>
</dbReference>
<dbReference type="RefSeq" id="WP_148689666.1">
    <property type="nucleotide sequence ID" value="NZ_LT671858.1"/>
</dbReference>
<protein>
    <submittedName>
        <fullName evidence="6">TraG/TraD/VirD4 family enzyme, ATPase</fullName>
    </submittedName>
</protein>
<evidence type="ECO:0000256" key="4">
    <source>
        <dbReference type="ARBA" id="ARBA00048988"/>
    </source>
</evidence>
<comment type="similarity">
    <text evidence="1">Belongs to the HerA family.</text>
</comment>
<dbReference type="GO" id="GO:0043138">
    <property type="term" value="F:3'-5' DNA helicase activity"/>
    <property type="evidence" value="ECO:0007669"/>
    <property type="project" value="UniProtKB-EC"/>
</dbReference>
<dbReference type="EMBL" id="LT671858">
    <property type="protein sequence ID" value="SIM55399.1"/>
    <property type="molecule type" value="Genomic_DNA"/>
</dbReference>
<organism evidence="6 7">
    <name type="scientific">Cuniculiplasma divulgatum</name>
    <dbReference type="NCBI Taxonomy" id="1673428"/>
    <lineage>
        <taxon>Archaea</taxon>
        <taxon>Methanobacteriati</taxon>
        <taxon>Thermoplasmatota</taxon>
        <taxon>Thermoplasmata</taxon>
        <taxon>Thermoplasmatales</taxon>
        <taxon>Cuniculiplasmataceae</taxon>
        <taxon>Cuniculiplasma</taxon>
    </lineage>
</organism>
<dbReference type="PANTHER" id="PTHR42957">
    <property type="entry name" value="HELICASE MJ1565-RELATED"/>
    <property type="match status" value="1"/>
</dbReference>
<dbReference type="GO" id="GO:0043139">
    <property type="term" value="F:5'-3' DNA helicase activity"/>
    <property type="evidence" value="ECO:0007669"/>
    <property type="project" value="UniProtKB-EC"/>
</dbReference>
<evidence type="ECO:0000313" key="7">
    <source>
        <dbReference type="Proteomes" id="UP000195607"/>
    </source>
</evidence>
<dbReference type="GeneID" id="41588069"/>
<dbReference type="AlphaFoldDB" id="A0A1N5U625"/>
<evidence type="ECO:0000256" key="2">
    <source>
        <dbReference type="ARBA" id="ARBA00034617"/>
    </source>
</evidence>
<comment type="catalytic activity">
    <reaction evidence="2">
        <text>Couples ATP hydrolysis with the unwinding of duplex DNA by translocating in the 3'-5' direction.</text>
        <dbReference type="EC" id="5.6.2.4"/>
    </reaction>
</comment>
<evidence type="ECO:0000256" key="3">
    <source>
        <dbReference type="ARBA" id="ARBA00048954"/>
    </source>
</evidence>
<sequence>MPFRYDIGISSGKRIQGEGIEIGNGASGYPYLINARSLMFHTLITGRTGTGKSNLLLNLCKNILKVESSNMIVIDFHGSLSDHIITMIDNKKLIYLGSSPDGKSVVKMNILKGASQSSVSFYLIQEIFSRESSLSGGTWGPRLQTIFTSVLREILLREPEATLSDFMDTLLSKEMMKSLSASCTKESRKVIENLISKWQSWIEYSSSSINKLYPILSDPKIKSLVSSRNESVDIIKELTEGDKVVVIDVSKTRFSTTQGKIISSLILNRIWTEILKEGITPQTMIVADEAQNLNSSVLSEILSEGRKFKTYLTVASQYLDQYDRYTKGSLLSNCGSIYSFNVSERDAMEITNVITNRKKKTEALKSILLGTPHNVTHFNFLSKSGIEVDSFIPYLIDTKVNKIEVESRVGESLDLYGNDTDEEPMSEILTLPDHTYLSTFMLRFLESRDIFPERERKLNSLRPDILFYYNNRPVVVEIEVSDVGKFSRVVEKAVNYSSLKLIFLCGRNMGRILYEKFCNRDSMRNSLENLKMKGSGSYYDYRNILICEERNGILYLVVGGKLVRFSIDKLENYRTFVEQSVMGSSFIEICMNEMRRKSDYFLCIEEINKLWDKAHYAESFNFRNESITIFDLYK</sequence>
<comment type="catalytic activity">
    <reaction evidence="3">
        <text>ATP + H2O = ADP + phosphate + H(+)</text>
        <dbReference type="Rhea" id="RHEA:13065"/>
        <dbReference type="ChEBI" id="CHEBI:15377"/>
        <dbReference type="ChEBI" id="CHEBI:15378"/>
        <dbReference type="ChEBI" id="CHEBI:30616"/>
        <dbReference type="ChEBI" id="CHEBI:43474"/>
        <dbReference type="ChEBI" id="CHEBI:456216"/>
        <dbReference type="EC" id="5.6.2.3"/>
    </reaction>
</comment>